<organism evidence="1">
    <name type="scientific">Solivirus sp</name>
    <dbReference type="NCBI Taxonomy" id="2487772"/>
    <lineage>
        <taxon>Viruses</taxon>
        <taxon>Pithoviruses</taxon>
    </lineage>
</organism>
<sequence length="30" mass="3316">MAIDVNQLLHLLASDADGKVSLIRDLIDHE</sequence>
<protein>
    <submittedName>
        <fullName evidence="1">Uncharacterized protein</fullName>
    </submittedName>
</protein>
<gene>
    <name evidence="1" type="ORF">Solivirus3_14</name>
</gene>
<name>A0A3G5AHE8_9VIRU</name>
<evidence type="ECO:0000313" key="1">
    <source>
        <dbReference type="EMBL" id="AYV86014.1"/>
    </source>
</evidence>
<accession>A0A3G5AHE8</accession>
<dbReference type="EMBL" id="MK072491">
    <property type="protein sequence ID" value="AYV86014.1"/>
    <property type="molecule type" value="Genomic_DNA"/>
</dbReference>
<reference evidence="1" key="1">
    <citation type="submission" date="2018-10" db="EMBL/GenBank/DDBJ databases">
        <title>Hidden diversity of soil giant viruses.</title>
        <authorList>
            <person name="Schulz F."/>
            <person name="Alteio L."/>
            <person name="Goudeau D."/>
            <person name="Ryan E.M."/>
            <person name="Malmstrom R.R."/>
            <person name="Blanchard J."/>
            <person name="Woyke T."/>
        </authorList>
    </citation>
    <scope>NUCLEOTIDE SEQUENCE</scope>
    <source>
        <strain evidence="1">SOV1</strain>
    </source>
</reference>
<proteinExistence type="predicted"/>